<dbReference type="InterPro" id="IPR025984">
    <property type="entry name" value="DCTPP"/>
</dbReference>
<gene>
    <name evidence="1" type="ORF">GCM10007160_15930</name>
</gene>
<dbReference type="CDD" id="cd11537">
    <property type="entry name" value="NTP-PPase_RS21-C6_like"/>
    <property type="match status" value="1"/>
</dbReference>
<dbReference type="PIRSF" id="PIRSF029826">
    <property type="entry name" value="UCP029826_pph"/>
    <property type="match status" value="1"/>
</dbReference>
<dbReference type="Pfam" id="PF12643">
    <property type="entry name" value="MazG-like"/>
    <property type="match status" value="1"/>
</dbReference>
<keyword evidence="2" id="KW-1185">Reference proteome</keyword>
<accession>A0ABQ2YQL0</accession>
<comment type="caution">
    <text evidence="1">The sequence shown here is derived from an EMBL/GenBank/DDBJ whole genome shotgun (WGS) entry which is preliminary data.</text>
</comment>
<reference evidence="2" key="1">
    <citation type="journal article" date="2019" name="Int. J. Syst. Evol. Microbiol.">
        <title>The Global Catalogue of Microorganisms (GCM) 10K type strain sequencing project: providing services to taxonomists for standard genome sequencing and annotation.</title>
        <authorList>
            <consortium name="The Broad Institute Genomics Platform"/>
            <consortium name="The Broad Institute Genome Sequencing Center for Infectious Disease"/>
            <person name="Wu L."/>
            <person name="Ma J."/>
        </authorList>
    </citation>
    <scope>NUCLEOTIDE SEQUENCE [LARGE SCALE GENOMIC DNA]</scope>
    <source>
        <strain evidence="2">KCTC 22228</strain>
    </source>
</reference>
<dbReference type="RefSeq" id="WP_189467949.1">
    <property type="nucleotide sequence ID" value="NZ_BMXS01000006.1"/>
</dbReference>
<protein>
    <submittedName>
        <fullName evidence="1">Nucleotide pyrophosphohydrolase</fullName>
    </submittedName>
</protein>
<dbReference type="Gene3D" id="1.10.287.1080">
    <property type="entry name" value="MazG-like"/>
    <property type="match status" value="1"/>
</dbReference>
<name>A0ABQ2YQL0_9GAMM</name>
<organism evidence="1 2">
    <name type="scientific">Litchfieldella qijiaojingensis</name>
    <dbReference type="NCBI Taxonomy" id="980347"/>
    <lineage>
        <taxon>Bacteria</taxon>
        <taxon>Pseudomonadati</taxon>
        <taxon>Pseudomonadota</taxon>
        <taxon>Gammaproteobacteria</taxon>
        <taxon>Oceanospirillales</taxon>
        <taxon>Halomonadaceae</taxon>
        <taxon>Litchfieldella</taxon>
    </lineage>
</organism>
<dbReference type="EMBL" id="BMXS01000006">
    <property type="protein sequence ID" value="GGX89378.1"/>
    <property type="molecule type" value="Genomic_DNA"/>
</dbReference>
<dbReference type="InterPro" id="IPR052555">
    <property type="entry name" value="dCTP_Pyrophosphatase"/>
</dbReference>
<sequence>MAEPDSTDRLALIRERLREFARARDWGQFHSPKNLVMALTGEVGELTEHFQWLTEQESRELCGTELDGIREEIADVQIYLLMLSEKLGIDLLQAVEDKIARNEQRYPAERVRGSRRKYSES</sequence>
<proteinExistence type="predicted"/>
<dbReference type="PANTHER" id="PTHR46523">
    <property type="entry name" value="DCTP PYROPHOSPHATASE 1"/>
    <property type="match status" value="1"/>
</dbReference>
<evidence type="ECO:0000313" key="1">
    <source>
        <dbReference type="EMBL" id="GGX89378.1"/>
    </source>
</evidence>
<dbReference type="SUPFAM" id="SSF101386">
    <property type="entry name" value="all-alpha NTP pyrophosphatases"/>
    <property type="match status" value="1"/>
</dbReference>
<dbReference type="Proteomes" id="UP000653056">
    <property type="component" value="Unassembled WGS sequence"/>
</dbReference>
<evidence type="ECO:0000313" key="2">
    <source>
        <dbReference type="Proteomes" id="UP000653056"/>
    </source>
</evidence>
<dbReference type="PANTHER" id="PTHR46523:SF1">
    <property type="entry name" value="DCTP PYROPHOSPHATASE 1"/>
    <property type="match status" value="1"/>
</dbReference>